<keyword evidence="1" id="KW-0472">Membrane</keyword>
<dbReference type="PANTHER" id="PTHR40078">
    <property type="entry name" value="INTEGRAL MEMBRANE PROTEIN-RELATED"/>
    <property type="match status" value="1"/>
</dbReference>
<evidence type="ECO:0000313" key="3">
    <source>
        <dbReference type="Proteomes" id="UP000823486"/>
    </source>
</evidence>
<gene>
    <name evidence="2" type="ORF">JOC77_002909</name>
</gene>
<feature type="transmembrane region" description="Helical" evidence="1">
    <location>
        <begin position="108"/>
        <end position="133"/>
    </location>
</feature>
<comment type="caution">
    <text evidence="2">The sequence shown here is derived from an EMBL/GenBank/DDBJ whole genome shotgun (WGS) entry which is preliminary data.</text>
</comment>
<keyword evidence="3" id="KW-1185">Reference proteome</keyword>
<reference evidence="2 3" key="1">
    <citation type="submission" date="2021-01" db="EMBL/GenBank/DDBJ databases">
        <title>Genomic Encyclopedia of Type Strains, Phase IV (KMG-IV): sequencing the most valuable type-strain genomes for metagenomic binning, comparative biology and taxonomic classification.</title>
        <authorList>
            <person name="Goeker M."/>
        </authorList>
    </citation>
    <scope>NUCLEOTIDE SEQUENCE [LARGE SCALE GENOMIC DNA]</scope>
    <source>
        <strain evidence="2 3">DSM 105482</strain>
    </source>
</reference>
<protein>
    <submittedName>
        <fullName evidence="2">Membrane protein YczE</fullName>
    </submittedName>
</protein>
<sequence length="206" mass="22202">MSLYFRYIMFFSGLTLFGLGIAIAIQVKHLGLHPWDVLSVALYDHFGVSIGFWGVVVGLLLIGVSSITARKYISIGTFLNALFIGPIIDFFLWLDILPSASGTWTDYLVILCGIILTGIGGGMYVAAGIGAGPRDGFMLSISEKTGMSISNARILVESAVLLIGLLLGGPVFVMSFIYTLIQSPVFQKSLLFFRKVSPPQNAKKAA</sequence>
<dbReference type="EMBL" id="JAFBFI010000013">
    <property type="protein sequence ID" value="MBM7693469.1"/>
    <property type="molecule type" value="Genomic_DNA"/>
</dbReference>
<accession>A0ABS2QL74</accession>
<dbReference type="Proteomes" id="UP000823486">
    <property type="component" value="Unassembled WGS sequence"/>
</dbReference>
<evidence type="ECO:0000313" key="2">
    <source>
        <dbReference type="EMBL" id="MBM7693469.1"/>
    </source>
</evidence>
<dbReference type="InterPro" id="IPR038750">
    <property type="entry name" value="YczE/YyaS-like"/>
</dbReference>
<dbReference type="RefSeq" id="WP_204544222.1">
    <property type="nucleotide sequence ID" value="NZ_JAFBFI010000013.1"/>
</dbReference>
<proteinExistence type="predicted"/>
<feature type="transmembrane region" description="Helical" evidence="1">
    <location>
        <begin position="154"/>
        <end position="181"/>
    </location>
</feature>
<keyword evidence="1" id="KW-1133">Transmembrane helix</keyword>
<feature type="transmembrane region" description="Helical" evidence="1">
    <location>
        <begin position="45"/>
        <end position="65"/>
    </location>
</feature>
<keyword evidence="1" id="KW-0812">Transmembrane</keyword>
<dbReference type="PANTHER" id="PTHR40078:SF1">
    <property type="entry name" value="INTEGRAL MEMBRANE PROTEIN"/>
    <property type="match status" value="1"/>
</dbReference>
<evidence type="ECO:0000256" key="1">
    <source>
        <dbReference type="SAM" id="Phobius"/>
    </source>
</evidence>
<feature type="transmembrane region" description="Helical" evidence="1">
    <location>
        <begin position="77"/>
        <end position="96"/>
    </location>
</feature>
<feature type="transmembrane region" description="Helical" evidence="1">
    <location>
        <begin position="7"/>
        <end position="25"/>
    </location>
</feature>
<dbReference type="Pfam" id="PF19700">
    <property type="entry name" value="DUF6198"/>
    <property type="match status" value="1"/>
</dbReference>
<organism evidence="2 3">
    <name type="scientific">Peribacillus deserti</name>
    <dbReference type="NCBI Taxonomy" id="673318"/>
    <lineage>
        <taxon>Bacteria</taxon>
        <taxon>Bacillati</taxon>
        <taxon>Bacillota</taxon>
        <taxon>Bacilli</taxon>
        <taxon>Bacillales</taxon>
        <taxon>Bacillaceae</taxon>
        <taxon>Peribacillus</taxon>
    </lineage>
</organism>
<name>A0ABS2QL74_9BACI</name>